<evidence type="ECO:0000313" key="4">
    <source>
        <dbReference type="Proteomes" id="UP000264605"/>
    </source>
</evidence>
<evidence type="ECO:0000313" key="3">
    <source>
        <dbReference type="Proteomes" id="UP000183805"/>
    </source>
</evidence>
<keyword evidence="3" id="KW-1185">Reference proteome</keyword>
<organism evidence="1 4">
    <name type="scientific">Pseudoalteromonas lipolytica</name>
    <dbReference type="NCBI Taxonomy" id="570156"/>
    <lineage>
        <taxon>Bacteria</taxon>
        <taxon>Pseudomonadati</taxon>
        <taxon>Pseudomonadota</taxon>
        <taxon>Gammaproteobacteria</taxon>
        <taxon>Alteromonadales</taxon>
        <taxon>Pseudoalteromonadaceae</taxon>
        <taxon>Pseudoalteromonas</taxon>
    </lineage>
</organism>
<reference evidence="2 3" key="1">
    <citation type="submission" date="2016-10" db="EMBL/GenBank/DDBJ databases">
        <authorList>
            <person name="Varghese N."/>
            <person name="Submissions S."/>
        </authorList>
    </citation>
    <scope>NUCLEOTIDE SEQUENCE [LARGE SCALE GENOMIC DNA]</scope>
    <source>
        <strain evidence="2 3">CGMCC 1.8499</strain>
    </source>
</reference>
<dbReference type="EMBL" id="CP032090">
    <property type="protein sequence ID" value="AXV65823.1"/>
    <property type="molecule type" value="Genomic_DNA"/>
</dbReference>
<reference evidence="1 4" key="2">
    <citation type="submission" date="2018-08" db="EMBL/GenBank/DDBJ databases">
        <title>Draft genome sequence of Pseudoalteromonas donghaensis HJ51.</title>
        <authorList>
            <person name="Oh J."/>
            <person name="Roh D."/>
        </authorList>
    </citation>
    <scope>NUCLEOTIDE SEQUENCE [LARGE SCALE GENOMIC DNA]</scope>
    <source>
        <strain evidence="1 4">HJ51</strain>
    </source>
</reference>
<dbReference type="KEGG" id="pdj:D0907_11380"/>
<dbReference type="RefSeq" id="WP_036966888.1">
    <property type="nucleotide sequence ID" value="NZ_CP032090.1"/>
</dbReference>
<accession>A0AAD0S0G1</accession>
<sequence>MKKHGLAIGLERIGSTFYLTFKVVGKLTHADYETLTPLVDNALKAVPRAKIRAYVDITELEGWELQAAWDDFKLGLKHNKEFCRVAVLGNKKWQKVASKVGNWFTTGEVKYFEDAIIATEWLHEKVISDSN</sequence>
<dbReference type="Gene3D" id="3.40.50.10600">
    <property type="entry name" value="SpoIIaa-like domains"/>
    <property type="match status" value="1"/>
</dbReference>
<dbReference type="InterPro" id="IPR036513">
    <property type="entry name" value="STAS_dom_sf"/>
</dbReference>
<gene>
    <name evidence="1" type="ORF">D0907_11380</name>
    <name evidence="2" type="ORF">SAMN04487854_10714</name>
</gene>
<evidence type="ECO:0000313" key="2">
    <source>
        <dbReference type="EMBL" id="SFT68146.1"/>
    </source>
</evidence>
<dbReference type="InterPro" id="IPR038396">
    <property type="entry name" value="SpoIIAA-like_sf"/>
</dbReference>
<protein>
    <submittedName>
        <fullName evidence="1">STAS/SEC14 domain-containing protein</fullName>
    </submittedName>
    <submittedName>
        <fullName evidence="2">SpoIIAA-like</fullName>
    </submittedName>
</protein>
<dbReference type="Proteomes" id="UP000183805">
    <property type="component" value="Unassembled WGS sequence"/>
</dbReference>
<dbReference type="AlphaFoldDB" id="A0AAD0S0G1"/>
<dbReference type="SUPFAM" id="SSF52091">
    <property type="entry name" value="SpoIIaa-like"/>
    <property type="match status" value="1"/>
</dbReference>
<name>A0AAD0S0G1_9GAMM</name>
<dbReference type="Proteomes" id="UP000264605">
    <property type="component" value="Chromosome"/>
</dbReference>
<dbReference type="Pfam" id="PF11964">
    <property type="entry name" value="SpoIIAA-like"/>
    <property type="match status" value="1"/>
</dbReference>
<dbReference type="EMBL" id="FPAZ01000007">
    <property type="protein sequence ID" value="SFT68146.1"/>
    <property type="molecule type" value="Genomic_DNA"/>
</dbReference>
<dbReference type="InterPro" id="IPR021866">
    <property type="entry name" value="SpoIIAA-like"/>
</dbReference>
<evidence type="ECO:0000313" key="1">
    <source>
        <dbReference type="EMBL" id="AXV65823.1"/>
    </source>
</evidence>
<dbReference type="GeneID" id="99506068"/>
<proteinExistence type="predicted"/>